<evidence type="ECO:0000256" key="9">
    <source>
        <dbReference type="SAM" id="Coils"/>
    </source>
</evidence>
<accession>A0A1I7YVJ0</accession>
<feature type="coiled-coil region" evidence="9">
    <location>
        <begin position="5"/>
        <end position="81"/>
    </location>
</feature>
<dbReference type="InterPro" id="IPR002928">
    <property type="entry name" value="Myosin_tail"/>
</dbReference>
<dbReference type="Pfam" id="PF01576">
    <property type="entry name" value="Myosin_tail_1"/>
    <property type="match status" value="1"/>
</dbReference>
<proteinExistence type="inferred from homology"/>
<feature type="compositionally biased region" description="Low complexity" evidence="10">
    <location>
        <begin position="430"/>
        <end position="468"/>
    </location>
</feature>
<comment type="subcellular location">
    <subcellularLocation>
        <location evidence="1">Cytoplasm</location>
        <location evidence="1">Myofibril</location>
    </subcellularLocation>
</comment>
<evidence type="ECO:0000256" key="3">
    <source>
        <dbReference type="ARBA" id="ARBA00022433"/>
    </source>
</evidence>
<evidence type="ECO:0000256" key="7">
    <source>
        <dbReference type="ARBA" id="ARBA00023175"/>
    </source>
</evidence>
<evidence type="ECO:0000256" key="8">
    <source>
        <dbReference type="ARBA" id="ARBA00023179"/>
    </source>
</evidence>
<evidence type="ECO:0000256" key="1">
    <source>
        <dbReference type="ARBA" id="ARBA00004657"/>
    </source>
</evidence>
<evidence type="ECO:0000313" key="13">
    <source>
        <dbReference type="WBParaSite" id="L893_g2027.t1"/>
    </source>
</evidence>
<evidence type="ECO:0000256" key="5">
    <source>
        <dbReference type="ARBA" id="ARBA00023054"/>
    </source>
</evidence>
<dbReference type="Proteomes" id="UP000095287">
    <property type="component" value="Unplaced"/>
</dbReference>
<dbReference type="PANTHER" id="PTHR46349:SF7">
    <property type="entry name" value="MYOSIN TAIL DOMAIN-CONTAINING PROTEIN"/>
    <property type="match status" value="1"/>
</dbReference>
<feature type="domain" description="Myosin tail" evidence="11">
    <location>
        <begin position="3"/>
        <end position="432"/>
    </location>
</feature>
<evidence type="ECO:0000256" key="2">
    <source>
        <dbReference type="ARBA" id="ARBA00008447"/>
    </source>
</evidence>
<evidence type="ECO:0000256" key="6">
    <source>
        <dbReference type="ARBA" id="ARBA00023123"/>
    </source>
</evidence>
<evidence type="ECO:0000256" key="10">
    <source>
        <dbReference type="SAM" id="MobiDB-lite"/>
    </source>
</evidence>
<keyword evidence="3" id="KW-0787">Thick filament</keyword>
<dbReference type="GO" id="GO:0016459">
    <property type="term" value="C:myosin complex"/>
    <property type="evidence" value="ECO:0007669"/>
    <property type="project" value="UniProtKB-KW"/>
</dbReference>
<dbReference type="GO" id="GO:0030016">
    <property type="term" value="C:myofibril"/>
    <property type="evidence" value="ECO:0007669"/>
    <property type="project" value="UniProtKB-SubCell"/>
</dbReference>
<feature type="region of interest" description="Disordered" evidence="10">
    <location>
        <begin position="398"/>
        <end position="468"/>
    </location>
</feature>
<dbReference type="GO" id="GO:0032982">
    <property type="term" value="C:myosin filament"/>
    <property type="evidence" value="ECO:0007669"/>
    <property type="project" value="UniProtKB-KW"/>
</dbReference>
<feature type="compositionally biased region" description="Basic and acidic residues" evidence="10">
    <location>
        <begin position="398"/>
        <end position="427"/>
    </location>
</feature>
<evidence type="ECO:0000256" key="4">
    <source>
        <dbReference type="ARBA" id="ARBA00022490"/>
    </source>
</evidence>
<dbReference type="PANTHER" id="PTHR46349">
    <property type="entry name" value="CINGULIN-LIKE PROTEIN 1-RELATED"/>
    <property type="match status" value="1"/>
</dbReference>
<keyword evidence="12" id="KW-1185">Reference proteome</keyword>
<dbReference type="GO" id="GO:0005923">
    <property type="term" value="C:bicellular tight junction"/>
    <property type="evidence" value="ECO:0007669"/>
    <property type="project" value="TreeGrafter"/>
</dbReference>
<name>A0A1I7YVJ0_9BILA</name>
<keyword evidence="7" id="KW-0505">Motor protein</keyword>
<evidence type="ECO:0000259" key="11">
    <source>
        <dbReference type="Pfam" id="PF01576"/>
    </source>
</evidence>
<evidence type="ECO:0000313" key="12">
    <source>
        <dbReference type="Proteomes" id="UP000095287"/>
    </source>
</evidence>
<dbReference type="AlphaFoldDB" id="A0A1I7YVJ0"/>
<keyword evidence="4" id="KW-0963">Cytoplasm</keyword>
<comment type="similarity">
    <text evidence="2">Belongs to the paramyosin family.</text>
</comment>
<dbReference type="SUPFAM" id="SSF90257">
    <property type="entry name" value="Myosin rod fragments"/>
    <property type="match status" value="1"/>
</dbReference>
<organism evidence="12 13">
    <name type="scientific">Steinernema glaseri</name>
    <dbReference type="NCBI Taxonomy" id="37863"/>
    <lineage>
        <taxon>Eukaryota</taxon>
        <taxon>Metazoa</taxon>
        <taxon>Ecdysozoa</taxon>
        <taxon>Nematoda</taxon>
        <taxon>Chromadorea</taxon>
        <taxon>Rhabditida</taxon>
        <taxon>Tylenchina</taxon>
        <taxon>Panagrolaimomorpha</taxon>
        <taxon>Strongyloidoidea</taxon>
        <taxon>Steinernematidae</taxon>
        <taxon>Steinernema</taxon>
    </lineage>
</organism>
<reference evidence="13" key="1">
    <citation type="submission" date="2016-11" db="UniProtKB">
        <authorList>
            <consortium name="WormBaseParasite"/>
        </authorList>
    </citation>
    <scope>IDENTIFICATION</scope>
</reference>
<sequence length="468" mass="54084">MYNEIEDLKNSNEELEKQRRTLQLELDELVSSKDDFGKNVHELEKAKRQLEQELLNAKTTIEELEDALQIAEDARLRNEVNTQAMRDNFERQLTAKDAEREENRRGLLRQIRDLEGELDSEGRSKANAISQRKKIEAQNAELEQQLELSNRLKEEYNKQFKKAQVIMKECQNDVEEARQAKEDAAAALRESERRYRGVEAENIRLSETVETLNAQKRALEQECEELEELRGKGGQLGADEKRRLEAKIAKLEEDLEEEQTISDTYQDKYKKAQSQLEQMTIDLSTERSLSQKAEAEKQACERNNRELRNKIMELETNAQARAKAQIAALESRLQHCEDQYNSESAERATAARYARRMEKKCADVVAQLEEERKNAEDLKQQIERSNNKCRLLRRQLDEAEEEASRERGKARMLQREVEDLNESHDSYQRLNSTQSSALTSTLSSALNSSLNSSLNSTLTSPLNNTGKN</sequence>
<keyword evidence="8" id="KW-0514">Muscle protein</keyword>
<keyword evidence="6" id="KW-0518">Myosin</keyword>
<dbReference type="WBParaSite" id="L893_g2027.t1">
    <property type="protein sequence ID" value="L893_g2027.t1"/>
    <property type="gene ID" value="L893_g2027"/>
</dbReference>
<protein>
    <submittedName>
        <fullName evidence="13">Myosin_tail_1 domain-containing protein</fullName>
    </submittedName>
</protein>
<keyword evidence="5 9" id="KW-0175">Coiled coil</keyword>